<dbReference type="Proteomes" id="UP000240429">
    <property type="component" value="Unassembled WGS sequence"/>
</dbReference>
<dbReference type="EMBL" id="PYBJ01000014">
    <property type="protein sequence ID" value="PSM41277.1"/>
    <property type="molecule type" value="Genomic_DNA"/>
</dbReference>
<gene>
    <name evidence="2" type="ORF">C6Y14_21030</name>
</gene>
<dbReference type="OrthoDB" id="4562195at2"/>
<evidence type="ECO:0000259" key="1">
    <source>
        <dbReference type="Pfam" id="PF04149"/>
    </source>
</evidence>
<organism evidence="2 3">
    <name type="scientific">Streptomyces dioscori</name>
    <dbReference type="NCBI Taxonomy" id="2109333"/>
    <lineage>
        <taxon>Bacteria</taxon>
        <taxon>Bacillati</taxon>
        <taxon>Actinomycetota</taxon>
        <taxon>Actinomycetes</taxon>
        <taxon>Kitasatosporales</taxon>
        <taxon>Streptomycetaceae</taxon>
        <taxon>Streptomyces</taxon>
        <taxon>Streptomyces aurantiacus group</taxon>
    </lineage>
</organism>
<accession>A0A2P8Q4V8</accession>
<keyword evidence="3" id="KW-1185">Reference proteome</keyword>
<sequence>MSVTELNWFKSSYSSSGSGDCVEVALSWHKSSYSSGGDGDCVEMAVCPDLIHVRDSKVQAGPQLAVTPSAWTSFLAYAAGG</sequence>
<comment type="caution">
    <text evidence="2">The sequence shown here is derived from an EMBL/GenBank/DDBJ whole genome shotgun (WGS) entry which is preliminary data.</text>
</comment>
<name>A0A2P8Q4V8_9ACTN</name>
<feature type="domain" description="DUF397" evidence="1">
    <location>
        <begin position="27"/>
        <end position="78"/>
    </location>
</feature>
<evidence type="ECO:0000313" key="2">
    <source>
        <dbReference type="EMBL" id="PSM41277.1"/>
    </source>
</evidence>
<feature type="domain" description="DUF397" evidence="1">
    <location>
        <begin position="6"/>
        <end position="25"/>
    </location>
</feature>
<dbReference type="AlphaFoldDB" id="A0A2P8Q4V8"/>
<evidence type="ECO:0000313" key="3">
    <source>
        <dbReference type="Proteomes" id="UP000240429"/>
    </source>
</evidence>
<proteinExistence type="predicted"/>
<reference evidence="2 3" key="1">
    <citation type="submission" date="2018-03" db="EMBL/GenBank/DDBJ databases">
        <title>Streptomyces dioscori sp. nov., a novel endophytic actinobacterium isolated from bulbil of Dioscorea bulbifera L.</title>
        <authorList>
            <person name="Zhikuan W."/>
        </authorList>
    </citation>
    <scope>NUCLEOTIDE SEQUENCE [LARGE SCALE GENOMIC DNA]</scope>
    <source>
        <strain evidence="2 3">A217</strain>
    </source>
</reference>
<dbReference type="InterPro" id="IPR007278">
    <property type="entry name" value="DUF397"/>
</dbReference>
<dbReference type="Pfam" id="PF04149">
    <property type="entry name" value="DUF397"/>
    <property type="match status" value="2"/>
</dbReference>
<dbReference type="RefSeq" id="WP_107018318.1">
    <property type="nucleotide sequence ID" value="NZ_KZ679045.1"/>
</dbReference>
<protein>
    <submittedName>
        <fullName evidence="2">DUF397 domain-containing protein</fullName>
    </submittedName>
</protein>